<proteinExistence type="predicted"/>
<protein>
    <recommendedName>
        <fullName evidence="3">DDE Tnp4 domain-containing protein</fullName>
    </recommendedName>
</protein>
<dbReference type="AlphaFoldDB" id="A0A9X8EDS8"/>
<reference evidence="1 2" key="1">
    <citation type="journal article" date="2018" name="J. Invertebr. Pathol.">
        <title>New genotyping method for the causative agent of crayfish plague (Aphanomyces astaci) based on whole genome data.</title>
        <authorList>
            <person name="Minardi D."/>
            <person name="Studholme D.J."/>
            <person name="van der Giezen M."/>
            <person name="Pretto T."/>
            <person name="Oidtmann B."/>
        </authorList>
    </citation>
    <scope>NUCLEOTIDE SEQUENCE [LARGE SCALE GENOMIC DNA]</scope>
    <source>
        <strain evidence="1 2">KB13</strain>
    </source>
</reference>
<comment type="caution">
    <text evidence="1">The sequence shown here is derived from an EMBL/GenBank/DDBJ whole genome shotgun (WGS) entry which is preliminary data.</text>
</comment>
<gene>
    <name evidence="1" type="ORF">DYB28_004592</name>
</gene>
<sequence length="245" mass="28063">MSPRCSHAWKTKQPPNDRVFLDQCLDDHPEVAEHQDNIPDSSCQVLDRVSNDSGEEGVRVMTNFTRREFDVLWAVAELPSKASWNDGRGSKSKTTPMNALFMRLTVLKHYDTWEKHALDFGFKAPTFQKLILRFIEVVMAVVYAEFVKMTDMSELRAQDHTFGNNPYALYATNVKFQPTERPTGRHGEVKPYFIAKHKLYGLKIEASVSPQGLLVAMSEAHRGAVADLTIMRSRMDQHKYFIIKL</sequence>
<organism evidence="1 2">
    <name type="scientific">Aphanomyces astaci</name>
    <name type="common">Crayfish plague agent</name>
    <dbReference type="NCBI Taxonomy" id="112090"/>
    <lineage>
        <taxon>Eukaryota</taxon>
        <taxon>Sar</taxon>
        <taxon>Stramenopiles</taxon>
        <taxon>Oomycota</taxon>
        <taxon>Saprolegniomycetes</taxon>
        <taxon>Saprolegniales</taxon>
        <taxon>Verrucalvaceae</taxon>
        <taxon>Aphanomyces</taxon>
    </lineage>
</organism>
<dbReference type="EMBL" id="QUTI01008033">
    <property type="protein sequence ID" value="RLO13236.1"/>
    <property type="molecule type" value="Genomic_DNA"/>
</dbReference>
<accession>A0A9X8EDS8</accession>
<dbReference type="Proteomes" id="UP000275652">
    <property type="component" value="Unassembled WGS sequence"/>
</dbReference>
<evidence type="ECO:0008006" key="3">
    <source>
        <dbReference type="Google" id="ProtNLM"/>
    </source>
</evidence>
<name>A0A9X8EDS8_APHAT</name>
<evidence type="ECO:0000313" key="1">
    <source>
        <dbReference type="EMBL" id="RLO13236.1"/>
    </source>
</evidence>
<evidence type="ECO:0000313" key="2">
    <source>
        <dbReference type="Proteomes" id="UP000275652"/>
    </source>
</evidence>